<dbReference type="STRING" id="1714264.BTO30_08140"/>
<organism evidence="3 4">
    <name type="scientific">Domibacillus antri</name>
    <dbReference type="NCBI Taxonomy" id="1714264"/>
    <lineage>
        <taxon>Bacteria</taxon>
        <taxon>Bacillati</taxon>
        <taxon>Bacillota</taxon>
        <taxon>Bacilli</taxon>
        <taxon>Bacillales</taxon>
        <taxon>Bacillaceae</taxon>
        <taxon>Domibacillus</taxon>
    </lineage>
</organism>
<gene>
    <name evidence="3" type="ORF">BTO30_08140</name>
</gene>
<evidence type="ECO:0000313" key="4">
    <source>
        <dbReference type="Proteomes" id="UP000185568"/>
    </source>
</evidence>
<dbReference type="Proteomes" id="UP000185568">
    <property type="component" value="Unassembled WGS sequence"/>
</dbReference>
<dbReference type="PROSITE" id="PS51257">
    <property type="entry name" value="PROKAR_LIPOPROTEIN"/>
    <property type="match status" value="1"/>
</dbReference>
<dbReference type="AlphaFoldDB" id="A0A1Q8Q600"/>
<feature type="domain" description="GerMN" evidence="2">
    <location>
        <begin position="90"/>
        <end position="175"/>
    </location>
</feature>
<reference evidence="3 4" key="1">
    <citation type="submission" date="2016-12" db="EMBL/GenBank/DDBJ databases">
        <title>Domibacillus antri genome sequencing.</title>
        <authorList>
            <person name="Verma A."/>
            <person name="Krishnamurthi S."/>
        </authorList>
    </citation>
    <scope>NUCLEOTIDE SEQUENCE [LARGE SCALE GENOMIC DNA]</scope>
    <source>
        <strain evidence="3 4">XD80</strain>
    </source>
</reference>
<dbReference type="Pfam" id="PF10646">
    <property type="entry name" value="Germane"/>
    <property type="match status" value="2"/>
</dbReference>
<protein>
    <recommendedName>
        <fullName evidence="2">GerMN domain-containing protein</fullName>
    </recommendedName>
</protein>
<keyword evidence="1" id="KW-0732">Signal</keyword>
<dbReference type="InterPro" id="IPR019606">
    <property type="entry name" value="GerMN"/>
</dbReference>
<feature type="signal peptide" evidence="1">
    <location>
        <begin position="1"/>
        <end position="35"/>
    </location>
</feature>
<evidence type="ECO:0000313" key="3">
    <source>
        <dbReference type="EMBL" id="OLN22715.1"/>
    </source>
</evidence>
<dbReference type="SMART" id="SM00909">
    <property type="entry name" value="Germane"/>
    <property type="match status" value="2"/>
</dbReference>
<proteinExistence type="predicted"/>
<evidence type="ECO:0000259" key="2">
    <source>
        <dbReference type="SMART" id="SM00909"/>
    </source>
</evidence>
<sequence length="349" mass="37608">MYHCIFRRAICVRVYKKTFVAAAVMVMSGCSYSFGNDSETDALPKRVVYTEEVDSPASADETIMAELYVMDENDLVVPQMVPVEKTENEEKAALQYLAAGEFTDGFRAPLPEGTVVEDVTIQDKTAVVSLSGSFEKYAPEDEANIAAAITWTVTGFGKADRVLIDMDGERLETMPVAGMPIAASGMKREDGINMDADYAELGATKPLTVYFTAQNEDGPYYVPVTRRISADTTDLISAAVSEMSKGPEAGSGLSSEFMPGTKLVDAPSVQNGRAVLYFNDAILEENGEPFISSRVLKPLAFTLAESAGIESISIQVDGHENIKLETGEQVPASITAPLFVNEEIAVSAE</sequence>
<dbReference type="EMBL" id="MSDU01000015">
    <property type="protein sequence ID" value="OLN22715.1"/>
    <property type="molecule type" value="Genomic_DNA"/>
</dbReference>
<keyword evidence="4" id="KW-1185">Reference proteome</keyword>
<feature type="domain" description="GerMN" evidence="2">
    <location>
        <begin position="236"/>
        <end position="325"/>
    </location>
</feature>
<feature type="chain" id="PRO_5038814209" description="GerMN domain-containing protein" evidence="1">
    <location>
        <begin position="36"/>
        <end position="349"/>
    </location>
</feature>
<comment type="caution">
    <text evidence="3">The sequence shown here is derived from an EMBL/GenBank/DDBJ whole genome shotgun (WGS) entry which is preliminary data.</text>
</comment>
<evidence type="ECO:0000256" key="1">
    <source>
        <dbReference type="SAM" id="SignalP"/>
    </source>
</evidence>
<accession>A0A1Q8Q600</accession>
<name>A0A1Q8Q600_9BACI</name>